<accession>A0A6A3BWH4</accession>
<comment type="caution">
    <text evidence="2">The sequence shown here is derived from an EMBL/GenBank/DDBJ whole genome shotgun (WGS) entry which is preliminary data.</text>
</comment>
<keyword evidence="3" id="KW-1185">Reference proteome</keyword>
<dbReference type="Proteomes" id="UP000436088">
    <property type="component" value="Unassembled WGS sequence"/>
</dbReference>
<name>A0A6A3BWH4_HIBSY</name>
<protein>
    <submittedName>
        <fullName evidence="2">Uncharacterized protein</fullName>
    </submittedName>
</protein>
<evidence type="ECO:0000313" key="2">
    <source>
        <dbReference type="EMBL" id="KAE8719269.1"/>
    </source>
</evidence>
<gene>
    <name evidence="2" type="ORF">F3Y22_tig00109972pilonHSYRG00366</name>
</gene>
<sequence length="211" mass="23217">MQSASLLASLRICEKVTIQFLSTKSRMCCRIDGAIAFVRSMLTSDKLQHNLSLGLPVSSLFSMLAISLQKSLIAPLPPTNIFRLFCESYHPLAISVPNYSSARRVSVSFVSCAIYIYFCPSFHGAFHRIVVCASTHPIFLVLAADSIAQFPPFGFVCFALTLIVSPFSQDQRNANFGVSIASKVVHRTLDPIPFHQPQNSLVAAGWLKSNF</sequence>
<keyword evidence="1" id="KW-0472">Membrane</keyword>
<keyword evidence="1" id="KW-1133">Transmembrane helix</keyword>
<organism evidence="2 3">
    <name type="scientific">Hibiscus syriacus</name>
    <name type="common">Rose of Sharon</name>
    <dbReference type="NCBI Taxonomy" id="106335"/>
    <lineage>
        <taxon>Eukaryota</taxon>
        <taxon>Viridiplantae</taxon>
        <taxon>Streptophyta</taxon>
        <taxon>Embryophyta</taxon>
        <taxon>Tracheophyta</taxon>
        <taxon>Spermatophyta</taxon>
        <taxon>Magnoliopsida</taxon>
        <taxon>eudicotyledons</taxon>
        <taxon>Gunneridae</taxon>
        <taxon>Pentapetalae</taxon>
        <taxon>rosids</taxon>
        <taxon>malvids</taxon>
        <taxon>Malvales</taxon>
        <taxon>Malvaceae</taxon>
        <taxon>Malvoideae</taxon>
        <taxon>Hibiscus</taxon>
    </lineage>
</organism>
<evidence type="ECO:0000313" key="3">
    <source>
        <dbReference type="Proteomes" id="UP000436088"/>
    </source>
</evidence>
<dbReference type="AlphaFoldDB" id="A0A6A3BWH4"/>
<reference evidence="2" key="1">
    <citation type="submission" date="2019-09" db="EMBL/GenBank/DDBJ databases">
        <title>Draft genome information of white flower Hibiscus syriacus.</title>
        <authorList>
            <person name="Kim Y.-M."/>
        </authorList>
    </citation>
    <scope>NUCLEOTIDE SEQUENCE [LARGE SCALE GENOMIC DNA]</scope>
    <source>
        <strain evidence="2">YM2019G1</strain>
    </source>
</reference>
<proteinExistence type="predicted"/>
<dbReference type="EMBL" id="VEPZ02000792">
    <property type="protein sequence ID" value="KAE8719269.1"/>
    <property type="molecule type" value="Genomic_DNA"/>
</dbReference>
<feature type="transmembrane region" description="Helical" evidence="1">
    <location>
        <begin position="150"/>
        <end position="167"/>
    </location>
</feature>
<evidence type="ECO:0000256" key="1">
    <source>
        <dbReference type="SAM" id="Phobius"/>
    </source>
</evidence>
<keyword evidence="1" id="KW-0812">Transmembrane</keyword>